<dbReference type="Gene3D" id="1.20.1250.20">
    <property type="entry name" value="MFS general substrate transporter like domains"/>
    <property type="match status" value="1"/>
</dbReference>
<keyword evidence="5 8" id="KW-0812">Transmembrane</keyword>
<keyword evidence="4" id="KW-1003">Cell membrane</keyword>
<feature type="transmembrane region" description="Helical" evidence="8">
    <location>
        <begin position="89"/>
        <end position="111"/>
    </location>
</feature>
<reference evidence="10 11" key="1">
    <citation type="submission" date="2023-07" db="EMBL/GenBank/DDBJ databases">
        <title>Genomic Encyclopedia of Type Strains, Phase IV (KMG-IV): sequencing the most valuable type-strain genomes for metagenomic binning, comparative biology and taxonomic classification.</title>
        <authorList>
            <person name="Goeker M."/>
        </authorList>
    </citation>
    <scope>NUCLEOTIDE SEQUENCE [LARGE SCALE GENOMIC DNA]</scope>
    <source>
        <strain evidence="10 11">DSM 4006</strain>
    </source>
</reference>
<proteinExistence type="inferred from homology"/>
<evidence type="ECO:0000256" key="2">
    <source>
        <dbReference type="ARBA" id="ARBA00008537"/>
    </source>
</evidence>
<dbReference type="Proteomes" id="UP001232973">
    <property type="component" value="Unassembled WGS sequence"/>
</dbReference>
<accession>A0ABT9XFW6</accession>
<feature type="transmembrane region" description="Helical" evidence="8">
    <location>
        <begin position="254"/>
        <end position="279"/>
    </location>
</feature>
<dbReference type="NCBIfam" id="TIGR00711">
    <property type="entry name" value="efflux_EmrB"/>
    <property type="match status" value="1"/>
</dbReference>
<dbReference type="InterPro" id="IPR004638">
    <property type="entry name" value="EmrB-like"/>
</dbReference>
<comment type="caution">
    <text evidence="10">The sequence shown here is derived from an EMBL/GenBank/DDBJ whole genome shotgun (WGS) entry which is preliminary data.</text>
</comment>
<feature type="transmembrane region" description="Helical" evidence="8">
    <location>
        <begin position="349"/>
        <end position="372"/>
    </location>
</feature>
<feature type="transmembrane region" description="Helical" evidence="8">
    <location>
        <begin position="123"/>
        <end position="146"/>
    </location>
</feature>
<dbReference type="PANTHER" id="PTHR42718:SF9">
    <property type="entry name" value="MAJOR FACILITATOR SUPERFAMILY MULTIDRUG TRANSPORTER MFSC"/>
    <property type="match status" value="1"/>
</dbReference>
<evidence type="ECO:0000256" key="6">
    <source>
        <dbReference type="ARBA" id="ARBA00022989"/>
    </source>
</evidence>
<keyword evidence="6 8" id="KW-1133">Transmembrane helix</keyword>
<dbReference type="EMBL" id="JAUSTP010000005">
    <property type="protein sequence ID" value="MDQ0189192.1"/>
    <property type="molecule type" value="Genomic_DNA"/>
</dbReference>
<keyword evidence="11" id="KW-1185">Reference proteome</keyword>
<dbReference type="Pfam" id="PF07690">
    <property type="entry name" value="MFS_1"/>
    <property type="match status" value="1"/>
</dbReference>
<dbReference type="InterPro" id="IPR011701">
    <property type="entry name" value="MFS"/>
</dbReference>
<keyword evidence="7 8" id="KW-0472">Membrane</keyword>
<evidence type="ECO:0000256" key="7">
    <source>
        <dbReference type="ARBA" id="ARBA00023136"/>
    </source>
</evidence>
<keyword evidence="3" id="KW-0813">Transport</keyword>
<dbReference type="PANTHER" id="PTHR42718">
    <property type="entry name" value="MAJOR FACILITATOR SUPERFAMILY MULTIDRUG TRANSPORTER MFSC"/>
    <property type="match status" value="1"/>
</dbReference>
<feature type="transmembrane region" description="Helical" evidence="8">
    <location>
        <begin position="209"/>
        <end position="233"/>
    </location>
</feature>
<comment type="similarity">
    <text evidence="2">Belongs to the major facilitator superfamily. EmrB family.</text>
</comment>
<protein>
    <submittedName>
        <fullName evidence="10">EmrB/QacA subfamily drug resistance transporter</fullName>
    </submittedName>
</protein>
<feature type="transmembrane region" description="Helical" evidence="8">
    <location>
        <begin position="317"/>
        <end position="337"/>
    </location>
</feature>
<dbReference type="RefSeq" id="WP_274455048.1">
    <property type="nucleotide sequence ID" value="NZ_CP067097.1"/>
</dbReference>
<evidence type="ECO:0000313" key="11">
    <source>
        <dbReference type="Proteomes" id="UP001232973"/>
    </source>
</evidence>
<feature type="transmembrane region" description="Helical" evidence="8">
    <location>
        <begin position="31"/>
        <end position="52"/>
    </location>
</feature>
<dbReference type="InterPro" id="IPR020846">
    <property type="entry name" value="MFS_dom"/>
</dbReference>
<feature type="transmembrane region" description="Helical" evidence="8">
    <location>
        <begin position="184"/>
        <end position="203"/>
    </location>
</feature>
<evidence type="ECO:0000256" key="8">
    <source>
        <dbReference type="SAM" id="Phobius"/>
    </source>
</evidence>
<evidence type="ECO:0000256" key="5">
    <source>
        <dbReference type="ARBA" id="ARBA00022692"/>
    </source>
</evidence>
<feature type="transmembrane region" description="Helical" evidence="8">
    <location>
        <begin position="393"/>
        <end position="415"/>
    </location>
</feature>
<dbReference type="PROSITE" id="PS50850">
    <property type="entry name" value="MFS"/>
    <property type="match status" value="1"/>
</dbReference>
<feature type="transmembrane region" description="Helical" evidence="8">
    <location>
        <begin position="64"/>
        <end position="83"/>
    </location>
</feature>
<feature type="transmembrane region" description="Helical" evidence="8">
    <location>
        <begin position="285"/>
        <end position="305"/>
    </location>
</feature>
<dbReference type="SUPFAM" id="SSF103473">
    <property type="entry name" value="MFS general substrate transporter"/>
    <property type="match status" value="2"/>
</dbReference>
<name>A0ABT9XFW6_9BACL</name>
<comment type="subcellular location">
    <subcellularLocation>
        <location evidence="1">Cell membrane</location>
        <topology evidence="1">Multi-pass membrane protein</topology>
    </subcellularLocation>
</comment>
<organism evidence="10 11">
    <name type="scientific">Alicyclobacillus cycloheptanicus</name>
    <dbReference type="NCBI Taxonomy" id="1457"/>
    <lineage>
        <taxon>Bacteria</taxon>
        <taxon>Bacillati</taxon>
        <taxon>Bacillota</taxon>
        <taxon>Bacilli</taxon>
        <taxon>Bacillales</taxon>
        <taxon>Alicyclobacillaceae</taxon>
        <taxon>Alicyclobacillus</taxon>
    </lineage>
</organism>
<dbReference type="InterPro" id="IPR036259">
    <property type="entry name" value="MFS_trans_sf"/>
</dbReference>
<evidence type="ECO:0000259" key="9">
    <source>
        <dbReference type="PROSITE" id="PS50850"/>
    </source>
</evidence>
<feature type="domain" description="Major facilitator superfamily (MFS) profile" evidence="9">
    <location>
        <begin position="1"/>
        <end position="456"/>
    </location>
</feature>
<feature type="transmembrane region" description="Helical" evidence="8">
    <location>
        <begin position="152"/>
        <end position="172"/>
    </location>
</feature>
<evidence type="ECO:0000256" key="3">
    <source>
        <dbReference type="ARBA" id="ARBA00022448"/>
    </source>
</evidence>
<gene>
    <name evidence="10" type="ORF">J2S03_001008</name>
</gene>
<sequence>MTSLGVLLVMVNLGALNVALPAIARHFHTGAALSNWILLSYMVVNTVLILVFGQFSDAFGRKMLYLLGMAAFTVMSFVVGFAQNIWLFILFRALQAAGGALIITNNTALITDAFPEAKLSSGLAANVLISSVAQLVGPVVGGVIASTLGWQWVFWSTVPIGVVGVVWGWFTLRHLPSQGSGRRIDTLGGAVTFVALSALIIALSEGSSLGWTAPLVLGGLVLFALLVPLLIWVEQRTHTPMFDFSLFANRAYAMANVATFLNSFARVSVVLLVSLYLQSLLHVDAFFAGISVLPVTVGMIVAAPLTGPLANRFSARILSTTGLGISAVGLILLMGGLRVHLSASLNDSGMFLVGFGSGLFMTPNTRSIMTGVPPERRGFANGLRSMLQNMGQVLSTAVSMTIITSILPLRLQNVVYTGTSGTLPAKDMALIDTGYRLAFLALLAATLAGMAASSLRGESGSPTHPGG</sequence>
<feature type="transmembrane region" description="Helical" evidence="8">
    <location>
        <begin position="435"/>
        <end position="455"/>
    </location>
</feature>
<dbReference type="Gene3D" id="1.20.1720.10">
    <property type="entry name" value="Multidrug resistance protein D"/>
    <property type="match status" value="1"/>
</dbReference>
<evidence type="ECO:0000256" key="1">
    <source>
        <dbReference type="ARBA" id="ARBA00004651"/>
    </source>
</evidence>
<evidence type="ECO:0000256" key="4">
    <source>
        <dbReference type="ARBA" id="ARBA00022475"/>
    </source>
</evidence>
<dbReference type="CDD" id="cd17321">
    <property type="entry name" value="MFS_MMR_MDR_like"/>
    <property type="match status" value="1"/>
</dbReference>
<evidence type="ECO:0000313" key="10">
    <source>
        <dbReference type="EMBL" id="MDQ0189192.1"/>
    </source>
</evidence>